<feature type="transmembrane region" description="Helical" evidence="2">
    <location>
        <begin position="100"/>
        <end position="122"/>
    </location>
</feature>
<sequence>MIGAAFTAAANYVPSWNEGLGGTGNVGGLFAAILAPSGGFGKFLLVLIALTTPSLIGYWIAPFTAIIMTEHFVFRRGQWSAYEMQVAWNKPKHRNLSRGYAATFTFFSSLGLIVACMAQEWWTGPVARSGTGDIAMLVSFVYSVAIFSIARRLEKRWTGEAQRPEVREVTGTSM</sequence>
<keyword evidence="2" id="KW-0472">Membrane</keyword>
<dbReference type="STRING" id="98765.A0A2R6RW31"/>
<organism evidence="3 4">
    <name type="scientific">Hermanssonia centrifuga</name>
    <dbReference type="NCBI Taxonomy" id="98765"/>
    <lineage>
        <taxon>Eukaryota</taxon>
        <taxon>Fungi</taxon>
        <taxon>Dikarya</taxon>
        <taxon>Basidiomycota</taxon>
        <taxon>Agaricomycotina</taxon>
        <taxon>Agaricomycetes</taxon>
        <taxon>Polyporales</taxon>
        <taxon>Meruliaceae</taxon>
        <taxon>Hermanssonia</taxon>
    </lineage>
</organism>
<dbReference type="InterPro" id="IPR026030">
    <property type="entry name" value="Pur-cyt_permease_Fcy2/21/22"/>
</dbReference>
<dbReference type="Gene3D" id="1.10.4160.10">
    <property type="entry name" value="Hydantoin permease"/>
    <property type="match status" value="1"/>
</dbReference>
<keyword evidence="2" id="KW-1133">Transmembrane helix</keyword>
<keyword evidence="1" id="KW-0813">Transport</keyword>
<feature type="transmembrane region" description="Helical" evidence="2">
    <location>
        <begin position="134"/>
        <end position="153"/>
    </location>
</feature>
<name>A0A2R6RW31_9APHY</name>
<dbReference type="PANTHER" id="PTHR31806:SF5">
    <property type="entry name" value="PURINE-CYTOSINE PERMEASE FCY21"/>
    <property type="match status" value="1"/>
</dbReference>
<dbReference type="GO" id="GO:0022857">
    <property type="term" value="F:transmembrane transporter activity"/>
    <property type="evidence" value="ECO:0007669"/>
    <property type="project" value="InterPro"/>
</dbReference>
<dbReference type="OrthoDB" id="2116389at2759"/>
<dbReference type="EMBL" id="MLYV02000140">
    <property type="protein sequence ID" value="PSS34234.1"/>
    <property type="molecule type" value="Genomic_DNA"/>
</dbReference>
<dbReference type="AlphaFoldDB" id="A0A2R6RW31"/>
<keyword evidence="2" id="KW-0812">Transmembrane</keyword>
<reference evidence="3 4" key="1">
    <citation type="submission" date="2018-02" db="EMBL/GenBank/DDBJ databases">
        <title>Genome sequence of the basidiomycete white-rot fungus Phlebia centrifuga.</title>
        <authorList>
            <person name="Granchi Z."/>
            <person name="Peng M."/>
            <person name="de Vries R.P."/>
            <person name="Hilden K."/>
            <person name="Makela M.R."/>
            <person name="Grigoriev I."/>
            <person name="Riley R."/>
        </authorList>
    </citation>
    <scope>NUCLEOTIDE SEQUENCE [LARGE SCALE GENOMIC DNA]</scope>
    <source>
        <strain evidence="3 4">FBCC195</strain>
    </source>
</reference>
<feature type="transmembrane region" description="Helical" evidence="2">
    <location>
        <begin position="56"/>
        <end position="74"/>
    </location>
</feature>
<dbReference type="PANTHER" id="PTHR31806">
    <property type="entry name" value="PURINE-CYTOSINE PERMEASE FCY2-RELATED"/>
    <property type="match status" value="1"/>
</dbReference>
<dbReference type="Proteomes" id="UP000186601">
    <property type="component" value="Unassembled WGS sequence"/>
</dbReference>
<evidence type="ECO:0000256" key="1">
    <source>
        <dbReference type="ARBA" id="ARBA00022448"/>
    </source>
</evidence>
<protein>
    <submittedName>
        <fullName evidence="3">Uncharacterized protein</fullName>
    </submittedName>
</protein>
<proteinExistence type="predicted"/>
<dbReference type="GO" id="GO:0005886">
    <property type="term" value="C:plasma membrane"/>
    <property type="evidence" value="ECO:0007669"/>
    <property type="project" value="TreeGrafter"/>
</dbReference>
<evidence type="ECO:0000313" key="3">
    <source>
        <dbReference type="EMBL" id="PSS34234.1"/>
    </source>
</evidence>
<keyword evidence="4" id="KW-1185">Reference proteome</keyword>
<evidence type="ECO:0000313" key="4">
    <source>
        <dbReference type="Proteomes" id="UP000186601"/>
    </source>
</evidence>
<comment type="caution">
    <text evidence="3">The sequence shown here is derived from an EMBL/GenBank/DDBJ whole genome shotgun (WGS) entry which is preliminary data.</text>
</comment>
<evidence type="ECO:0000256" key="2">
    <source>
        <dbReference type="SAM" id="Phobius"/>
    </source>
</evidence>
<gene>
    <name evidence="3" type="ORF">PHLCEN_2v1744</name>
</gene>
<accession>A0A2R6RW31</accession>